<gene>
    <name evidence="1" type="ORF">DI565_14055</name>
</gene>
<name>A0A2W5MJN4_ANCNO</name>
<evidence type="ECO:0000313" key="2">
    <source>
        <dbReference type="Proteomes" id="UP000249577"/>
    </source>
</evidence>
<dbReference type="EMBL" id="QFPN01000007">
    <property type="protein sequence ID" value="PZQ13660.1"/>
    <property type="molecule type" value="Genomic_DNA"/>
</dbReference>
<protein>
    <submittedName>
        <fullName evidence="1">Uncharacterized protein</fullName>
    </submittedName>
</protein>
<organism evidence="1 2">
    <name type="scientific">Ancylobacter novellus</name>
    <name type="common">Thiobacillus novellus</name>
    <dbReference type="NCBI Taxonomy" id="921"/>
    <lineage>
        <taxon>Bacteria</taxon>
        <taxon>Pseudomonadati</taxon>
        <taxon>Pseudomonadota</taxon>
        <taxon>Alphaproteobacteria</taxon>
        <taxon>Hyphomicrobiales</taxon>
        <taxon>Xanthobacteraceae</taxon>
        <taxon>Ancylobacter</taxon>
    </lineage>
</organism>
<dbReference type="Proteomes" id="UP000249577">
    <property type="component" value="Unassembled WGS sequence"/>
</dbReference>
<sequence length="110" mass="12319">MAVAKVVAIEANVLWQAVKSASSDRWIGVCEELNLSTEADSLDELHSLIPETMHLLFADLVEENEFADYLTERGWKAGDLPDMTRGDLEFDVPWKMIAEGQSNGAERRSH</sequence>
<proteinExistence type="predicted"/>
<reference evidence="1 2" key="1">
    <citation type="submission" date="2017-08" db="EMBL/GenBank/DDBJ databases">
        <title>Infants hospitalized years apart are colonized by the same room-sourced microbial strains.</title>
        <authorList>
            <person name="Brooks B."/>
            <person name="Olm M.R."/>
            <person name="Firek B.A."/>
            <person name="Baker R."/>
            <person name="Thomas B.C."/>
            <person name="Morowitz M.J."/>
            <person name="Banfield J.F."/>
        </authorList>
    </citation>
    <scope>NUCLEOTIDE SEQUENCE [LARGE SCALE GENOMIC DNA]</scope>
    <source>
        <strain evidence="1">S2_005_003_R2_43</strain>
    </source>
</reference>
<comment type="caution">
    <text evidence="1">The sequence shown here is derived from an EMBL/GenBank/DDBJ whole genome shotgun (WGS) entry which is preliminary data.</text>
</comment>
<accession>A0A2W5MJN4</accession>
<dbReference type="AlphaFoldDB" id="A0A2W5MJN4"/>
<evidence type="ECO:0000313" key="1">
    <source>
        <dbReference type="EMBL" id="PZQ13660.1"/>
    </source>
</evidence>